<feature type="chain" id="PRO_5035195104" evidence="1">
    <location>
        <begin position="26"/>
        <end position="275"/>
    </location>
</feature>
<protein>
    <submittedName>
        <fullName evidence="2">DUF4198 domain-containing protein</fullName>
    </submittedName>
</protein>
<name>A0A8J6ILR5_9ALTE</name>
<feature type="signal peptide" evidence="1">
    <location>
        <begin position="1"/>
        <end position="25"/>
    </location>
</feature>
<dbReference type="EMBL" id="JACNEP010000002">
    <property type="protein sequence ID" value="MBC3764770.1"/>
    <property type="molecule type" value="Genomic_DNA"/>
</dbReference>
<evidence type="ECO:0000313" key="3">
    <source>
        <dbReference type="Proteomes" id="UP000601768"/>
    </source>
</evidence>
<dbReference type="AlphaFoldDB" id="A0A8J6ILR5"/>
<reference evidence="2" key="1">
    <citation type="journal article" date="2018" name="Int. J. Syst. Evol. Microbiol.">
        <title>Neptunicella marina gen. nov., sp. nov., isolated from surface seawater.</title>
        <authorList>
            <person name="Liu X."/>
            <person name="Lai Q."/>
            <person name="Du Y."/>
            <person name="Zhang X."/>
            <person name="Liu Z."/>
            <person name="Sun F."/>
            <person name="Shao Z."/>
        </authorList>
    </citation>
    <scope>NUCLEOTIDE SEQUENCE</scope>
    <source>
        <strain evidence="2">S27-2</strain>
    </source>
</reference>
<sequence>MKRTVSTLLAGALALSIPFASQAHRAWFLPAATVLSADNAWVTVDAAVSNDIFHADHAAYRLNGVSVVGPKGNKVELQNTNTGKHRSNFDLQLTDEGTYKIFSASSGLRARWEDANGKRQGWPRRGQKADMAEFDKVVPKDAKNLSVSQFSRRTETFITAGTPSTEVFKPTNQGLELVPVTHPNDLYAGESAQFTLLMDGKPAAGAEVIVLPGGMRYRSAQNEIKAVADEQGNISIAWPEAGMYWLSASYEDNQAKAPATNRRGGYSATFEVLPQ</sequence>
<dbReference type="RefSeq" id="WP_186505248.1">
    <property type="nucleotide sequence ID" value="NZ_JACNEP010000002.1"/>
</dbReference>
<dbReference type="InterPro" id="IPR019613">
    <property type="entry name" value="DUF4198"/>
</dbReference>
<dbReference type="Pfam" id="PF10670">
    <property type="entry name" value="DUF4198"/>
    <property type="match status" value="1"/>
</dbReference>
<accession>A0A8J6ILR5</accession>
<dbReference type="Proteomes" id="UP000601768">
    <property type="component" value="Unassembled WGS sequence"/>
</dbReference>
<evidence type="ECO:0000256" key="1">
    <source>
        <dbReference type="SAM" id="SignalP"/>
    </source>
</evidence>
<keyword evidence="1" id="KW-0732">Signal</keyword>
<evidence type="ECO:0000313" key="2">
    <source>
        <dbReference type="EMBL" id="MBC3764770.1"/>
    </source>
</evidence>
<organism evidence="2 3">
    <name type="scientific">Neptunicella marina</name>
    <dbReference type="NCBI Taxonomy" id="2125989"/>
    <lineage>
        <taxon>Bacteria</taxon>
        <taxon>Pseudomonadati</taxon>
        <taxon>Pseudomonadota</taxon>
        <taxon>Gammaproteobacteria</taxon>
        <taxon>Alteromonadales</taxon>
        <taxon>Alteromonadaceae</taxon>
        <taxon>Neptunicella</taxon>
    </lineage>
</organism>
<gene>
    <name evidence="2" type="ORF">H8B19_02705</name>
</gene>
<keyword evidence="3" id="KW-1185">Reference proteome</keyword>
<proteinExistence type="predicted"/>
<comment type="caution">
    <text evidence="2">The sequence shown here is derived from an EMBL/GenBank/DDBJ whole genome shotgun (WGS) entry which is preliminary data.</text>
</comment>
<reference evidence="2" key="2">
    <citation type="submission" date="2020-08" db="EMBL/GenBank/DDBJ databases">
        <authorList>
            <person name="Lai Q."/>
        </authorList>
    </citation>
    <scope>NUCLEOTIDE SEQUENCE</scope>
    <source>
        <strain evidence="2">S27-2</strain>
    </source>
</reference>